<evidence type="ECO:0000313" key="6">
    <source>
        <dbReference type="Proteomes" id="UP000032352"/>
    </source>
</evidence>
<dbReference type="SMART" id="SM00823">
    <property type="entry name" value="PKS_PP"/>
    <property type="match status" value="2"/>
</dbReference>
<evidence type="ECO:0000259" key="4">
    <source>
        <dbReference type="PROSITE" id="PS50075"/>
    </source>
</evidence>
<keyword evidence="6" id="KW-1185">Reference proteome</keyword>
<dbReference type="PROSITE" id="PS00012">
    <property type="entry name" value="PHOSPHOPANTETHEINE"/>
    <property type="match status" value="2"/>
</dbReference>
<protein>
    <submittedName>
        <fullName evidence="5">AMP-binding protein</fullName>
    </submittedName>
</protein>
<dbReference type="PANTHER" id="PTHR45527:SF1">
    <property type="entry name" value="FATTY ACID SYNTHASE"/>
    <property type="match status" value="1"/>
</dbReference>
<dbReference type="PROSITE" id="PS50075">
    <property type="entry name" value="CARRIER"/>
    <property type="match status" value="2"/>
</dbReference>
<dbReference type="InterPro" id="IPR006162">
    <property type="entry name" value="Ppantetheine_attach_site"/>
</dbReference>
<organism evidence="5 6">
    <name type="scientific">Thalassomonas viridans</name>
    <dbReference type="NCBI Taxonomy" id="137584"/>
    <lineage>
        <taxon>Bacteria</taxon>
        <taxon>Pseudomonadati</taxon>
        <taxon>Pseudomonadota</taxon>
        <taxon>Gammaproteobacteria</taxon>
        <taxon>Alteromonadales</taxon>
        <taxon>Colwelliaceae</taxon>
        <taxon>Thalassomonas</taxon>
    </lineage>
</organism>
<evidence type="ECO:0000313" key="5">
    <source>
        <dbReference type="EMBL" id="WDE09259.1"/>
    </source>
</evidence>
<dbReference type="GO" id="GO:0031177">
    <property type="term" value="F:phosphopantetheine binding"/>
    <property type="evidence" value="ECO:0007669"/>
    <property type="project" value="InterPro"/>
</dbReference>
<sequence>MLETESGANHSVASHIPGSGVNAGLPAQELIHELFELQAEKTPDNIALIFEGQQLSYRELNQAANQLARHLRRQGVMTETLVGICLERGPAMVTAMLAVLKAGGACLALAPDERPERMAYMLDELGLHYLVTESAVQAVAPGRDIKVVAPEEEKQQIQMHPATNLERDTGQLTSSLAYVTYTSGRRGLPKAVMVEHQAFINSLSGLQQQLAGGSTQSSRQLCVTPFDDAMAVLDIFGGLARGAALVLADKTCASDPGRLSRLIEQHDINFIQATQATWQLMLESGWPGKGDLLVLTGGVLSLPLARFLLSRCAQVWHCYGAPEAGLCSLVRPLVADADPLHQLALGAPLANSRYWILDGELQAVTQGKIGELYLGGATLARGYCNPGPFKHRDFIRVPLNGEGKECLFKTGDLVRYLADGRLEYLGAVREQVTLRGSRVELAELEALLMQDGKVSRAVARVQPSAQGDEQLQVYLCPPSGELARYSSPEDKAQGLKHSAELIDRLRQVLMQRLPEFMLPDAYFLVAEMPLTPQGEIDQAALAGVEVLNWQHDAGAQTEHEKALVEIWADLLRIRPEALGVTGNFFALGGDSLLAMRLAAKIHARWQQVLSLSTLFEAPTIRAQAQAIAKGAGTPLTAATESQARQGGAVLPASPAQQALWLKGPAVANTVAAYAIAGNLDPDAVEQALAGIILCHGALRTVFRGKPGQLEQVLLADAAFTLERHDLAGEGDGQRRARVDALMARESAHVFDLKKDLLIRAIHVRHAGTQAAAHDVLLLNLHPMAADTWSLGILRDELIRRYQAIVRGEQTQPAAPALQYADYALWQRQWLQGQESRLHLDYWLKLLNDAPACHRLPLDRARGKPLRENAVVTGELSAALTARVTQLLEQKASTLFMFMQAALAVHIGRLSHETDVVLGGVNAGRGRAGLASLIGLVADTRVYRTRFADNPGFDELLARTRQEHLTALPYADVPFSAIVAEIKPSAKASYAPVFQVAVNLVAKEELAVRIDGLAMKPLAGNQAPDNQYDISLYIEEPAQTHTCLRFKWVYDAGIFDAPTVTMFAREFEYFIRQILDKPGLPVLDHGWQTSGQSAAVLPDKGHFGRDSIASLFEQQARTNPEATALSYGRQSWSYQALNQKVNRLCHLLAQDYQVSAGDRVLVATLRNEWHIIAVLALHKLGACYIPLSDELPRDRMKYMLGASEPDIILTDEGFSQRHAWLTPGQTAAEAGGGHKDRKIVLDGPAATRAQAQHGQENPPARQVPETAIANILFTSGSTGNPKGVLGSYEATDNRINWMLDALPFSVGEAMTHITDMAFVGAIWEMLVPLCGGGHLLLCPRDLVRQADKFLDFLIEQKVTRLKSAPSLMKALCEVPRAQDCQVKTSIEHWFIGADLLTIKDAHLALAKFPGICLYNMYGSTEVMSDALWARVSLQDQGIYAPVGYPLAGMEVMVTGSGGQRVPDGVIGELVVVGWPVAKGYLGDDSGQSFIQTPAGRGYRTGDLGWIGKDGQFQCIGRMDDQIKIRGYRIELGEIAHQIALLEQVASSLVLAREQETGEKVLTAYVVPEKGTALGEQAFISLIKTAVADFLPDYMLPSSFVILPHWPLTPLGKIDRKALPAPKTGLAPGQYLAPETETEKALVAIWGQLLNLEAAAISVTVGFFDLGGHSLLAVRMVAAIRERLGAEIAIGELFDLATIRQLAPLVDKAATMQFVQDQQQNIEITSEGFL</sequence>
<dbReference type="InterPro" id="IPR009081">
    <property type="entry name" value="PP-bd_ACP"/>
</dbReference>
<dbReference type="PANTHER" id="PTHR45527">
    <property type="entry name" value="NONRIBOSOMAL PEPTIDE SYNTHETASE"/>
    <property type="match status" value="1"/>
</dbReference>
<dbReference type="Gene3D" id="3.40.50.1820">
    <property type="entry name" value="alpha/beta hydrolase"/>
    <property type="match status" value="1"/>
</dbReference>
<gene>
    <name evidence="5" type="ORF">SG34_031335</name>
</gene>
<evidence type="ECO:0000256" key="1">
    <source>
        <dbReference type="ARBA" id="ARBA00001957"/>
    </source>
</evidence>
<dbReference type="InterPro" id="IPR036736">
    <property type="entry name" value="ACP-like_sf"/>
</dbReference>
<reference evidence="5 6" key="1">
    <citation type="journal article" date="2015" name="Genome Announc.">
        <title>Draft Genome Sequences of Marine Isolates of Thalassomonas viridans and Thalassomonas actiniarum.</title>
        <authorList>
            <person name="Olonade I."/>
            <person name="van Zyl L.J."/>
            <person name="Trindade M."/>
        </authorList>
    </citation>
    <scope>NUCLEOTIDE SEQUENCE [LARGE SCALE GENOMIC DNA]</scope>
    <source>
        <strain evidence="5 6">XOM25</strain>
    </source>
</reference>
<dbReference type="InterPro" id="IPR020845">
    <property type="entry name" value="AMP-binding_CS"/>
</dbReference>
<dbReference type="Gene3D" id="3.40.50.12780">
    <property type="entry name" value="N-terminal domain of ligase-like"/>
    <property type="match status" value="1"/>
</dbReference>
<evidence type="ECO:0000256" key="3">
    <source>
        <dbReference type="ARBA" id="ARBA00022553"/>
    </source>
</evidence>
<dbReference type="Gene3D" id="1.10.1200.10">
    <property type="entry name" value="ACP-like"/>
    <property type="match status" value="1"/>
</dbReference>
<dbReference type="Proteomes" id="UP000032352">
    <property type="component" value="Chromosome pTvir"/>
</dbReference>
<dbReference type="InterPro" id="IPR000873">
    <property type="entry name" value="AMP-dep_synth/lig_dom"/>
</dbReference>
<keyword evidence="2" id="KW-0596">Phosphopantetheine</keyword>
<name>A0AAE9ZC91_9GAMM</name>
<proteinExistence type="predicted"/>
<dbReference type="InterPro" id="IPR023213">
    <property type="entry name" value="CAT-like_dom_sf"/>
</dbReference>
<dbReference type="GO" id="GO:0005737">
    <property type="term" value="C:cytoplasm"/>
    <property type="evidence" value="ECO:0007669"/>
    <property type="project" value="TreeGrafter"/>
</dbReference>
<dbReference type="InterPro" id="IPR045851">
    <property type="entry name" value="AMP-bd_C_sf"/>
</dbReference>
<dbReference type="Gene3D" id="3.30.559.30">
    <property type="entry name" value="Nonribosomal peptide synthetase, condensation domain"/>
    <property type="match status" value="1"/>
</dbReference>
<dbReference type="InterPro" id="IPR042099">
    <property type="entry name" value="ANL_N_sf"/>
</dbReference>
<dbReference type="RefSeq" id="WP_152647097.1">
    <property type="nucleotide sequence ID" value="NZ_CP059734.1"/>
</dbReference>
<dbReference type="Pfam" id="PF00668">
    <property type="entry name" value="Condensation"/>
    <property type="match status" value="1"/>
</dbReference>
<dbReference type="InterPro" id="IPR029058">
    <property type="entry name" value="AB_hydrolase_fold"/>
</dbReference>
<dbReference type="Gene3D" id="3.30.559.10">
    <property type="entry name" value="Chloramphenicol acetyltransferase-like domain"/>
    <property type="match status" value="1"/>
</dbReference>
<dbReference type="Pfam" id="PF00501">
    <property type="entry name" value="AMP-binding"/>
    <property type="match status" value="2"/>
</dbReference>
<dbReference type="KEGG" id="tvd:SG34_031335"/>
<feature type="domain" description="Carrier" evidence="4">
    <location>
        <begin position="1631"/>
        <end position="1708"/>
    </location>
</feature>
<keyword evidence="3" id="KW-0597">Phosphoprotein</keyword>
<comment type="cofactor">
    <cofactor evidence="1">
        <name>pantetheine 4'-phosphate</name>
        <dbReference type="ChEBI" id="CHEBI:47942"/>
    </cofactor>
</comment>
<dbReference type="GO" id="GO:0003824">
    <property type="term" value="F:catalytic activity"/>
    <property type="evidence" value="ECO:0007669"/>
    <property type="project" value="InterPro"/>
</dbReference>
<dbReference type="PROSITE" id="PS00455">
    <property type="entry name" value="AMP_BINDING"/>
    <property type="match status" value="1"/>
</dbReference>
<accession>A0AAE9ZC91</accession>
<dbReference type="SUPFAM" id="SSF52777">
    <property type="entry name" value="CoA-dependent acyltransferases"/>
    <property type="match status" value="2"/>
</dbReference>
<evidence type="ECO:0000256" key="2">
    <source>
        <dbReference type="ARBA" id="ARBA00022450"/>
    </source>
</evidence>
<dbReference type="SUPFAM" id="SSF56801">
    <property type="entry name" value="Acetyl-CoA synthetase-like"/>
    <property type="match status" value="2"/>
</dbReference>
<reference evidence="5 6" key="2">
    <citation type="journal article" date="2022" name="Mar. Drugs">
        <title>Bioassay-Guided Fractionation Leads to the Detection of Cholic Acid Generated by the Rare Thalassomonas sp.</title>
        <authorList>
            <person name="Pheiffer F."/>
            <person name="Schneider Y.K."/>
            <person name="Hansen E.H."/>
            <person name="Andersen J.H."/>
            <person name="Isaksson J."/>
            <person name="Busche T."/>
            <person name="R C."/>
            <person name="Kalinowski J."/>
            <person name="Zyl L.V."/>
            <person name="Trindade M."/>
        </authorList>
    </citation>
    <scope>NUCLEOTIDE SEQUENCE [LARGE SCALE GENOMIC DNA]</scope>
    <source>
        <strain evidence="5 6">XOM25</strain>
    </source>
</reference>
<dbReference type="InterPro" id="IPR001242">
    <property type="entry name" value="Condensation_dom"/>
</dbReference>
<dbReference type="Pfam" id="PF00550">
    <property type="entry name" value="PP-binding"/>
    <property type="match status" value="2"/>
</dbReference>
<dbReference type="Gene3D" id="3.40.50.980">
    <property type="match status" value="2"/>
</dbReference>
<dbReference type="EMBL" id="CP059734">
    <property type="protein sequence ID" value="WDE09259.1"/>
    <property type="molecule type" value="Genomic_DNA"/>
</dbReference>
<feature type="domain" description="Carrier" evidence="4">
    <location>
        <begin position="554"/>
        <end position="631"/>
    </location>
</feature>
<dbReference type="CDD" id="cd19531">
    <property type="entry name" value="LCL_NRPS-like"/>
    <property type="match status" value="1"/>
</dbReference>
<dbReference type="CDD" id="cd05930">
    <property type="entry name" value="A_NRPS"/>
    <property type="match status" value="2"/>
</dbReference>
<dbReference type="GO" id="GO:0043041">
    <property type="term" value="P:amino acid activation for nonribosomal peptide biosynthetic process"/>
    <property type="evidence" value="ECO:0007669"/>
    <property type="project" value="TreeGrafter"/>
</dbReference>
<dbReference type="InterPro" id="IPR020806">
    <property type="entry name" value="PKS_PP-bd"/>
</dbReference>
<dbReference type="SUPFAM" id="SSF47336">
    <property type="entry name" value="ACP-like"/>
    <property type="match status" value="2"/>
</dbReference>
<dbReference type="FunFam" id="3.30.300.30:FF:000015">
    <property type="entry name" value="Nonribosomal peptide synthase SidD"/>
    <property type="match status" value="1"/>
</dbReference>
<dbReference type="Gene3D" id="3.30.300.30">
    <property type="match status" value="2"/>
</dbReference>
<dbReference type="GO" id="GO:0044550">
    <property type="term" value="P:secondary metabolite biosynthetic process"/>
    <property type="evidence" value="ECO:0007669"/>
    <property type="project" value="TreeGrafter"/>
</dbReference>
<dbReference type="Gene3D" id="2.30.38.10">
    <property type="entry name" value="Luciferase, Domain 3"/>
    <property type="match status" value="1"/>
</dbReference>